<dbReference type="EMBL" id="AODF01000001">
    <property type="protein sequence ID" value="EUJ33766.1"/>
    <property type="molecule type" value="Genomic_DNA"/>
</dbReference>
<dbReference type="InterPro" id="IPR027417">
    <property type="entry name" value="P-loop_NTPase"/>
</dbReference>
<dbReference type="Gene3D" id="3.40.50.300">
    <property type="entry name" value="P-loop containing nucleotide triphosphate hydrolases"/>
    <property type="match status" value="1"/>
</dbReference>
<keyword evidence="1" id="KW-0547">Nucleotide-binding</keyword>
<accession>A0ABN0RIL9</accession>
<dbReference type="GO" id="GO:0005524">
    <property type="term" value="F:ATP binding"/>
    <property type="evidence" value="ECO:0007669"/>
    <property type="project" value="UniProtKB-KW"/>
</dbReference>
<keyword evidence="2" id="KW-1185">Reference proteome</keyword>
<proteinExistence type="predicted"/>
<dbReference type="SUPFAM" id="SSF52540">
    <property type="entry name" value="P-loop containing nucleoside triphosphate hydrolases"/>
    <property type="match status" value="1"/>
</dbReference>
<evidence type="ECO:0000313" key="1">
    <source>
        <dbReference type="EMBL" id="EUJ33766.1"/>
    </source>
</evidence>
<sequence>MIELAGVSKNFTTNKQMVEAVKDVSLEVQKGEIYGVVGYSGARKKHAHPLY</sequence>
<dbReference type="Proteomes" id="UP000019249">
    <property type="component" value="Unassembled WGS sequence"/>
</dbReference>
<name>A0ABN0RIL9_9LIST</name>
<keyword evidence="1" id="KW-0067">ATP-binding</keyword>
<comment type="caution">
    <text evidence="1">The sequence shown here is derived from an EMBL/GenBank/DDBJ whole genome shotgun (WGS) entry which is preliminary data.</text>
</comment>
<evidence type="ECO:0000313" key="2">
    <source>
        <dbReference type="Proteomes" id="UP000019249"/>
    </source>
</evidence>
<organism evidence="1 2">
    <name type="scientific">Listeria floridensis FSL S10-1187</name>
    <dbReference type="NCBI Taxonomy" id="1265817"/>
    <lineage>
        <taxon>Bacteria</taxon>
        <taxon>Bacillati</taxon>
        <taxon>Bacillota</taxon>
        <taxon>Bacilli</taxon>
        <taxon>Bacillales</taxon>
        <taxon>Listeriaceae</taxon>
        <taxon>Listeria</taxon>
    </lineage>
</organism>
<protein>
    <submittedName>
        <fullName evidence="1">ABC transporter ATP-binding protein</fullName>
    </submittedName>
</protein>
<reference evidence="1 2" key="1">
    <citation type="journal article" date="2014" name="Int. J. Syst. Evol. Microbiol.">
        <title>Listeria floridensis sp. nov., Listeria aquatica sp. nov., Listeria cornellensis sp. nov., Listeria riparia sp. nov. and Listeria grandensis sp. nov., from agricultural and natural environments.</title>
        <authorList>
            <person name="den Bakker H.C."/>
            <person name="Warchocki S."/>
            <person name="Wright E.M."/>
            <person name="Allred A.F."/>
            <person name="Ahlstrom C."/>
            <person name="Manuel C.S."/>
            <person name="Stasiewicz M.J."/>
            <person name="Burrell A."/>
            <person name="Roof S."/>
            <person name="Strawn L."/>
            <person name="Fortes E.D."/>
            <person name="Nightingale K.K."/>
            <person name="Kephart D."/>
            <person name="Wiedmann M."/>
        </authorList>
    </citation>
    <scope>NUCLEOTIDE SEQUENCE [LARGE SCALE GENOMIC DNA]</scope>
    <source>
        <strain evidence="1 2">FSL S10-1187</strain>
    </source>
</reference>
<gene>
    <name evidence="1" type="ORF">MFLO_00980</name>
</gene>